<dbReference type="PROSITE" id="PS50158">
    <property type="entry name" value="ZF_CCHC"/>
    <property type="match status" value="1"/>
</dbReference>
<organism evidence="4 5">
    <name type="scientific">Escallonia rubra</name>
    <dbReference type="NCBI Taxonomy" id="112253"/>
    <lineage>
        <taxon>Eukaryota</taxon>
        <taxon>Viridiplantae</taxon>
        <taxon>Streptophyta</taxon>
        <taxon>Embryophyta</taxon>
        <taxon>Tracheophyta</taxon>
        <taxon>Spermatophyta</taxon>
        <taxon>Magnoliopsida</taxon>
        <taxon>eudicotyledons</taxon>
        <taxon>Gunneridae</taxon>
        <taxon>Pentapetalae</taxon>
        <taxon>asterids</taxon>
        <taxon>campanulids</taxon>
        <taxon>Escalloniales</taxon>
        <taxon>Escalloniaceae</taxon>
        <taxon>Escallonia</taxon>
    </lineage>
</organism>
<dbReference type="SUPFAM" id="SSF57756">
    <property type="entry name" value="Retrovirus zinc finger-like domains"/>
    <property type="match status" value="1"/>
</dbReference>
<feature type="compositionally biased region" description="Low complexity" evidence="2">
    <location>
        <begin position="69"/>
        <end position="80"/>
    </location>
</feature>
<sequence length="155" mass="17078">MTVRISSVALNEQLAGGGVDNESAGIVVNGYISVANPKRLIRPVTVVPYSQKNSQNENSGGNKRKLSETSNSGNSGNSNKNNKKNKTCYNCGKKGHFRKECRSKKRLKTENAGSSHNANVVEDDINEKMSEMQVLKTREIQFPSFELESVRMQAN</sequence>
<dbReference type="GO" id="GO:0008270">
    <property type="term" value="F:zinc ion binding"/>
    <property type="evidence" value="ECO:0007669"/>
    <property type="project" value="UniProtKB-KW"/>
</dbReference>
<feature type="region of interest" description="Disordered" evidence="2">
    <location>
        <begin position="49"/>
        <end position="89"/>
    </location>
</feature>
<feature type="domain" description="CCHC-type" evidence="3">
    <location>
        <begin position="88"/>
        <end position="103"/>
    </location>
</feature>
<keyword evidence="5" id="KW-1185">Reference proteome</keyword>
<dbReference type="Proteomes" id="UP001187471">
    <property type="component" value="Unassembled WGS sequence"/>
</dbReference>
<accession>A0AA88QV56</accession>
<dbReference type="Pfam" id="PF00098">
    <property type="entry name" value="zf-CCHC"/>
    <property type="match status" value="1"/>
</dbReference>
<reference evidence="4" key="1">
    <citation type="submission" date="2022-12" db="EMBL/GenBank/DDBJ databases">
        <title>Draft genome assemblies for two species of Escallonia (Escalloniales).</title>
        <authorList>
            <person name="Chanderbali A."/>
            <person name="Dervinis C."/>
            <person name="Anghel I."/>
            <person name="Soltis D."/>
            <person name="Soltis P."/>
            <person name="Zapata F."/>
        </authorList>
    </citation>
    <scope>NUCLEOTIDE SEQUENCE</scope>
    <source>
        <strain evidence="4">UCBG92.1500</strain>
        <tissue evidence="4">Leaf</tissue>
    </source>
</reference>
<dbReference type="InterPro" id="IPR001878">
    <property type="entry name" value="Znf_CCHC"/>
</dbReference>
<dbReference type="AlphaFoldDB" id="A0AA88QV56"/>
<evidence type="ECO:0000313" key="4">
    <source>
        <dbReference type="EMBL" id="KAK2975477.1"/>
    </source>
</evidence>
<keyword evidence="1" id="KW-0863">Zinc-finger</keyword>
<evidence type="ECO:0000256" key="2">
    <source>
        <dbReference type="SAM" id="MobiDB-lite"/>
    </source>
</evidence>
<protein>
    <recommendedName>
        <fullName evidence="3">CCHC-type domain-containing protein</fullName>
    </recommendedName>
</protein>
<evidence type="ECO:0000259" key="3">
    <source>
        <dbReference type="PROSITE" id="PS50158"/>
    </source>
</evidence>
<keyword evidence="1" id="KW-0862">Zinc</keyword>
<dbReference type="EMBL" id="JAVXUO010002187">
    <property type="protein sequence ID" value="KAK2975477.1"/>
    <property type="molecule type" value="Genomic_DNA"/>
</dbReference>
<dbReference type="SMART" id="SM00343">
    <property type="entry name" value="ZnF_C2HC"/>
    <property type="match status" value="1"/>
</dbReference>
<name>A0AA88QV56_9ASTE</name>
<feature type="compositionally biased region" description="Polar residues" evidence="2">
    <location>
        <begin position="49"/>
        <end position="61"/>
    </location>
</feature>
<gene>
    <name evidence="4" type="ORF">RJ640_001422</name>
</gene>
<dbReference type="Gene3D" id="4.10.60.10">
    <property type="entry name" value="Zinc finger, CCHC-type"/>
    <property type="match status" value="1"/>
</dbReference>
<dbReference type="GO" id="GO:0003676">
    <property type="term" value="F:nucleic acid binding"/>
    <property type="evidence" value="ECO:0007669"/>
    <property type="project" value="InterPro"/>
</dbReference>
<evidence type="ECO:0000313" key="5">
    <source>
        <dbReference type="Proteomes" id="UP001187471"/>
    </source>
</evidence>
<dbReference type="InterPro" id="IPR036875">
    <property type="entry name" value="Znf_CCHC_sf"/>
</dbReference>
<comment type="caution">
    <text evidence="4">The sequence shown here is derived from an EMBL/GenBank/DDBJ whole genome shotgun (WGS) entry which is preliminary data.</text>
</comment>
<proteinExistence type="predicted"/>
<keyword evidence="1" id="KW-0479">Metal-binding</keyword>
<evidence type="ECO:0000256" key="1">
    <source>
        <dbReference type="PROSITE-ProRule" id="PRU00047"/>
    </source>
</evidence>